<name>M4BPI0_HYAAE</name>
<dbReference type="eggNOG" id="ENOG502T06F">
    <property type="taxonomic scope" value="Eukaryota"/>
</dbReference>
<evidence type="ECO:0008006" key="5">
    <source>
        <dbReference type="Google" id="ProtNLM"/>
    </source>
</evidence>
<evidence type="ECO:0000313" key="3">
    <source>
        <dbReference type="EnsemblProtists" id="HpaP808319"/>
    </source>
</evidence>
<keyword evidence="4" id="KW-1185">Reference proteome</keyword>
<protein>
    <recommendedName>
        <fullName evidence="5">RxLR effector candidate protein</fullName>
    </recommendedName>
</protein>
<reference evidence="3" key="2">
    <citation type="submission" date="2015-06" db="UniProtKB">
        <authorList>
            <consortium name="EnsemblProtists"/>
        </authorList>
    </citation>
    <scope>IDENTIFICATION</scope>
    <source>
        <strain evidence="3">Emoy2</strain>
    </source>
</reference>
<accession>M4BPI0</accession>
<reference evidence="4" key="1">
    <citation type="journal article" date="2010" name="Science">
        <title>Signatures of adaptation to obligate biotrophy in the Hyaloperonospora arabidopsidis genome.</title>
        <authorList>
            <person name="Baxter L."/>
            <person name="Tripathy S."/>
            <person name="Ishaque N."/>
            <person name="Boot N."/>
            <person name="Cabral A."/>
            <person name="Kemen E."/>
            <person name="Thines M."/>
            <person name="Ah-Fong A."/>
            <person name="Anderson R."/>
            <person name="Badejoko W."/>
            <person name="Bittner-Eddy P."/>
            <person name="Boore J.L."/>
            <person name="Chibucos M.C."/>
            <person name="Coates M."/>
            <person name="Dehal P."/>
            <person name="Delehaunty K."/>
            <person name="Dong S."/>
            <person name="Downton P."/>
            <person name="Dumas B."/>
            <person name="Fabro G."/>
            <person name="Fronick C."/>
            <person name="Fuerstenberg S.I."/>
            <person name="Fulton L."/>
            <person name="Gaulin E."/>
            <person name="Govers F."/>
            <person name="Hughes L."/>
            <person name="Humphray S."/>
            <person name="Jiang R.H."/>
            <person name="Judelson H."/>
            <person name="Kamoun S."/>
            <person name="Kyung K."/>
            <person name="Meijer H."/>
            <person name="Minx P."/>
            <person name="Morris P."/>
            <person name="Nelson J."/>
            <person name="Phuntumart V."/>
            <person name="Qutob D."/>
            <person name="Rehmany A."/>
            <person name="Rougon-Cardoso A."/>
            <person name="Ryden P."/>
            <person name="Torto-Alalibo T."/>
            <person name="Studholme D."/>
            <person name="Wang Y."/>
            <person name="Win J."/>
            <person name="Wood J."/>
            <person name="Clifton S.W."/>
            <person name="Rogers J."/>
            <person name="Van den Ackerveken G."/>
            <person name="Jones J.D."/>
            <person name="McDowell J.M."/>
            <person name="Beynon J."/>
            <person name="Tyler B.M."/>
        </authorList>
    </citation>
    <scope>NUCLEOTIDE SEQUENCE [LARGE SCALE GENOMIC DNA]</scope>
    <source>
        <strain evidence="4">Emoy2</strain>
    </source>
</reference>
<dbReference type="Proteomes" id="UP000011713">
    <property type="component" value="Unassembled WGS sequence"/>
</dbReference>
<feature type="signal peptide" evidence="2">
    <location>
        <begin position="1"/>
        <end position="20"/>
    </location>
</feature>
<dbReference type="EMBL" id="JH598509">
    <property type="status" value="NOT_ANNOTATED_CDS"/>
    <property type="molecule type" value="Genomic_DNA"/>
</dbReference>
<dbReference type="AlphaFoldDB" id="M4BPI0"/>
<keyword evidence="2" id="KW-0732">Signal</keyword>
<evidence type="ECO:0000256" key="2">
    <source>
        <dbReference type="SAM" id="SignalP"/>
    </source>
</evidence>
<dbReference type="EnsemblProtists" id="HpaT808319">
    <property type="protein sequence ID" value="HpaP808319"/>
    <property type="gene ID" value="HpaG808319"/>
</dbReference>
<dbReference type="InParanoid" id="M4BPI0"/>
<proteinExistence type="predicted"/>
<dbReference type="VEuPathDB" id="FungiDB:HpaG808319"/>
<feature type="compositionally biased region" description="Basic residues" evidence="1">
    <location>
        <begin position="98"/>
        <end position="117"/>
    </location>
</feature>
<evidence type="ECO:0000256" key="1">
    <source>
        <dbReference type="SAM" id="MobiDB-lite"/>
    </source>
</evidence>
<dbReference type="HOGENOM" id="CLU_2138315_0_0_1"/>
<feature type="chain" id="PRO_5004048849" description="RxLR effector candidate protein" evidence="2">
    <location>
        <begin position="21"/>
        <end position="124"/>
    </location>
</feature>
<evidence type="ECO:0000313" key="4">
    <source>
        <dbReference type="Proteomes" id="UP000011713"/>
    </source>
</evidence>
<organism evidence="3 4">
    <name type="scientific">Hyaloperonospora arabidopsidis (strain Emoy2)</name>
    <name type="common">Downy mildew agent</name>
    <name type="synonym">Peronospora arabidopsidis</name>
    <dbReference type="NCBI Taxonomy" id="559515"/>
    <lineage>
        <taxon>Eukaryota</taxon>
        <taxon>Sar</taxon>
        <taxon>Stramenopiles</taxon>
        <taxon>Oomycota</taxon>
        <taxon>Peronosporomycetes</taxon>
        <taxon>Peronosporales</taxon>
        <taxon>Peronosporaceae</taxon>
        <taxon>Hyaloperonospora</taxon>
    </lineage>
</organism>
<feature type="region of interest" description="Disordered" evidence="1">
    <location>
        <begin position="91"/>
        <end position="124"/>
    </location>
</feature>
<sequence length="124" mass="13618">MCIQYVALVAAATVAASTHGLEVVPDPVKFSLLQATAETGHQADVDGKINRFLTSKDADLPHLVAPAGYAPSLLQKGGIGRYLRSTGVDDADLEERRGWHKHHKKHKKHKRKHHHHAHESSDSL</sequence>